<feature type="transmembrane region" description="Helical" evidence="6">
    <location>
        <begin position="122"/>
        <end position="144"/>
    </location>
</feature>
<evidence type="ECO:0000256" key="1">
    <source>
        <dbReference type="ARBA" id="ARBA00004651"/>
    </source>
</evidence>
<dbReference type="AlphaFoldDB" id="A0AAW4P8I6"/>
<feature type="domain" description="Na+/H+ antiporter MnhB subunit-related protein" evidence="7">
    <location>
        <begin position="15"/>
        <end position="136"/>
    </location>
</feature>
<evidence type="ECO:0000256" key="2">
    <source>
        <dbReference type="ARBA" id="ARBA00022475"/>
    </source>
</evidence>
<dbReference type="EMBL" id="RKLT01000001">
    <property type="protein sequence ID" value="MBX0293840.1"/>
    <property type="molecule type" value="Genomic_DNA"/>
</dbReference>
<proteinExistence type="predicted"/>
<evidence type="ECO:0000313" key="8">
    <source>
        <dbReference type="EMBL" id="MBX0293840.1"/>
    </source>
</evidence>
<sequence length="158" mass="16504">MSADEQPGLYVESTIIMTTVRVVAPFVLTFAMFIMFHGADTPGGGFQGGVAAGSVVMMIAFAYGIESTRQWVDERVVTALAAGGVLTFAAVGLGALALGGQFLQYDEYLFLYKDAIKYGIELVELGIGGVVASVVIGLFFLLAAGFSHAADDGSEETT</sequence>
<reference evidence="8 9" key="1">
    <citation type="submission" date="2021-06" db="EMBL/GenBank/DDBJ databases">
        <title>Halomicroarcula sp. a new haloarchaeum isolated from saline soil.</title>
        <authorList>
            <person name="Duran-Viseras A."/>
            <person name="Sanchez-Porro C."/>
            <person name="Ventosa A."/>
        </authorList>
    </citation>
    <scope>NUCLEOTIDE SEQUENCE [LARGE SCALE GENOMIC DNA]</scope>
    <source>
        <strain evidence="8 9">F27</strain>
    </source>
</reference>
<dbReference type="PANTHER" id="PTHR33932">
    <property type="entry name" value="NA(+)/H(+) ANTIPORTER SUBUNIT B"/>
    <property type="match status" value="1"/>
</dbReference>
<dbReference type="PANTHER" id="PTHR33932:SF4">
    <property type="entry name" value="NA(+)_H(+) ANTIPORTER SUBUNIT B"/>
    <property type="match status" value="1"/>
</dbReference>
<evidence type="ECO:0000256" key="5">
    <source>
        <dbReference type="ARBA" id="ARBA00023136"/>
    </source>
</evidence>
<comment type="caution">
    <text evidence="8">The sequence shown here is derived from an EMBL/GenBank/DDBJ whole genome shotgun (WGS) entry which is preliminary data.</text>
</comment>
<dbReference type="InterPro" id="IPR050622">
    <property type="entry name" value="CPA3_antiporter_subunitB"/>
</dbReference>
<comment type="subcellular location">
    <subcellularLocation>
        <location evidence="1">Cell membrane</location>
        <topology evidence="1">Multi-pass membrane protein</topology>
    </subcellularLocation>
</comment>
<dbReference type="NCBIfam" id="NF009160">
    <property type="entry name" value="PRK12505.1"/>
    <property type="match status" value="1"/>
</dbReference>
<evidence type="ECO:0000256" key="3">
    <source>
        <dbReference type="ARBA" id="ARBA00022692"/>
    </source>
</evidence>
<feature type="transmembrane region" description="Helical" evidence="6">
    <location>
        <begin position="77"/>
        <end position="102"/>
    </location>
</feature>
<keyword evidence="9" id="KW-1185">Reference proteome</keyword>
<keyword evidence="2" id="KW-1003">Cell membrane</keyword>
<dbReference type="InterPro" id="IPR007182">
    <property type="entry name" value="MnhB"/>
</dbReference>
<keyword evidence="5 6" id="KW-0472">Membrane</keyword>
<keyword evidence="3 6" id="KW-0812">Transmembrane</keyword>
<dbReference type="RefSeq" id="WP_220578533.1">
    <property type="nucleotide sequence ID" value="NZ_RKLT01000001.1"/>
</dbReference>
<organism evidence="8 9">
    <name type="scientific">Haloarcula nitratireducens</name>
    <dbReference type="NCBI Taxonomy" id="2487749"/>
    <lineage>
        <taxon>Archaea</taxon>
        <taxon>Methanobacteriati</taxon>
        <taxon>Methanobacteriota</taxon>
        <taxon>Stenosarchaea group</taxon>
        <taxon>Halobacteria</taxon>
        <taxon>Halobacteriales</taxon>
        <taxon>Haloarculaceae</taxon>
        <taxon>Haloarcula</taxon>
    </lineage>
</organism>
<feature type="transmembrane region" description="Helical" evidence="6">
    <location>
        <begin position="45"/>
        <end position="65"/>
    </location>
</feature>
<dbReference type="GO" id="GO:0005886">
    <property type="term" value="C:plasma membrane"/>
    <property type="evidence" value="ECO:0007669"/>
    <property type="project" value="UniProtKB-SubCell"/>
</dbReference>
<dbReference type="Pfam" id="PF04039">
    <property type="entry name" value="MnhB"/>
    <property type="match status" value="1"/>
</dbReference>
<evidence type="ECO:0000259" key="7">
    <source>
        <dbReference type="Pfam" id="PF04039"/>
    </source>
</evidence>
<protein>
    <submittedName>
        <fullName evidence="8">Na(+)/H(+) antiporter subunit B</fullName>
    </submittedName>
</protein>
<keyword evidence="4 6" id="KW-1133">Transmembrane helix</keyword>
<feature type="transmembrane region" description="Helical" evidence="6">
    <location>
        <begin position="20"/>
        <end position="39"/>
    </location>
</feature>
<evidence type="ECO:0000256" key="6">
    <source>
        <dbReference type="SAM" id="Phobius"/>
    </source>
</evidence>
<evidence type="ECO:0000313" key="9">
    <source>
        <dbReference type="Proteomes" id="UP001430455"/>
    </source>
</evidence>
<dbReference type="Proteomes" id="UP001430455">
    <property type="component" value="Unassembled WGS sequence"/>
</dbReference>
<accession>A0AAW4P8I6</accession>
<evidence type="ECO:0000256" key="4">
    <source>
        <dbReference type="ARBA" id="ARBA00022989"/>
    </source>
</evidence>
<gene>
    <name evidence="8" type="ORF">EGH23_02950</name>
</gene>
<name>A0AAW4P8I6_9EURY</name>